<proteinExistence type="inferred from homology"/>
<evidence type="ECO:0000256" key="4">
    <source>
        <dbReference type="ARBA" id="ARBA00022692"/>
    </source>
</evidence>
<feature type="transmembrane region" description="Helical" evidence="7">
    <location>
        <begin position="27"/>
        <end position="47"/>
    </location>
</feature>
<feature type="transmembrane region" description="Helical" evidence="7">
    <location>
        <begin position="327"/>
        <end position="352"/>
    </location>
</feature>
<dbReference type="PANTHER" id="PTHR30489">
    <property type="entry name" value="LIPOPROTEIN-RELEASING SYSTEM TRANSMEMBRANE PROTEIN LOLE"/>
    <property type="match status" value="1"/>
</dbReference>
<protein>
    <recommendedName>
        <fullName evidence="12">ABC transporter permease</fullName>
    </recommendedName>
</protein>
<dbReference type="PANTHER" id="PTHR30489:SF0">
    <property type="entry name" value="LIPOPROTEIN-RELEASING SYSTEM TRANSMEMBRANE PROTEIN LOLE"/>
    <property type="match status" value="1"/>
</dbReference>
<evidence type="ECO:0000256" key="6">
    <source>
        <dbReference type="ARBA" id="ARBA00023136"/>
    </source>
</evidence>
<feature type="domain" description="MacB-like periplasmic core" evidence="9">
    <location>
        <begin position="26"/>
        <end position="256"/>
    </location>
</feature>
<evidence type="ECO:0000256" key="2">
    <source>
        <dbReference type="ARBA" id="ARBA00005236"/>
    </source>
</evidence>
<comment type="caution">
    <text evidence="10">The sequence shown here is derived from an EMBL/GenBank/DDBJ whole genome shotgun (WGS) entry which is preliminary data.</text>
</comment>
<name>A0A2S7UTT2_9GAMM</name>
<keyword evidence="5 7" id="KW-1133">Transmembrane helix</keyword>
<dbReference type="Pfam" id="PF02687">
    <property type="entry name" value="FtsX"/>
    <property type="match status" value="1"/>
</dbReference>
<comment type="similarity">
    <text evidence="2">Belongs to the ABC-4 integral membrane protein family. LolC/E subfamily.</text>
</comment>
<feature type="transmembrane region" description="Helical" evidence="7">
    <location>
        <begin position="285"/>
        <end position="307"/>
    </location>
</feature>
<gene>
    <name evidence="10" type="ORF">BTO11_02835</name>
</gene>
<evidence type="ECO:0000259" key="8">
    <source>
        <dbReference type="Pfam" id="PF02687"/>
    </source>
</evidence>
<keyword evidence="4 7" id="KW-0812">Transmembrane</keyword>
<dbReference type="InterPro" id="IPR003838">
    <property type="entry name" value="ABC3_permease_C"/>
</dbReference>
<dbReference type="GO" id="GO:0098797">
    <property type="term" value="C:plasma membrane protein complex"/>
    <property type="evidence" value="ECO:0007669"/>
    <property type="project" value="TreeGrafter"/>
</dbReference>
<organism evidence="10 11">
    <name type="scientific">Psychrosphaera saromensis</name>
    <dbReference type="NCBI Taxonomy" id="716813"/>
    <lineage>
        <taxon>Bacteria</taxon>
        <taxon>Pseudomonadati</taxon>
        <taxon>Pseudomonadota</taxon>
        <taxon>Gammaproteobacteria</taxon>
        <taxon>Alteromonadales</taxon>
        <taxon>Pseudoalteromonadaceae</taxon>
        <taxon>Psychrosphaera</taxon>
    </lineage>
</organism>
<dbReference type="EMBL" id="MSCH01000003">
    <property type="protein sequence ID" value="PQJ52691.1"/>
    <property type="molecule type" value="Genomic_DNA"/>
</dbReference>
<reference evidence="10 11" key="1">
    <citation type="submission" date="2016-12" db="EMBL/GenBank/DDBJ databases">
        <title>Diversity of luminous bacteria.</title>
        <authorList>
            <person name="Yoshizawa S."/>
            <person name="Kogure K."/>
        </authorList>
    </citation>
    <scope>NUCLEOTIDE SEQUENCE [LARGE SCALE GENOMIC DNA]</scope>
    <source>
        <strain evidence="10 11">SA4-48</strain>
    </source>
</reference>
<dbReference type="Proteomes" id="UP000239007">
    <property type="component" value="Unassembled WGS sequence"/>
</dbReference>
<feature type="transmembrane region" description="Helical" evidence="7">
    <location>
        <begin position="364"/>
        <end position="390"/>
    </location>
</feature>
<dbReference type="InterPro" id="IPR051447">
    <property type="entry name" value="Lipoprotein-release_system"/>
</dbReference>
<dbReference type="RefSeq" id="WP_219846452.1">
    <property type="nucleotide sequence ID" value="NZ_BMYG01000004.1"/>
</dbReference>
<comment type="subcellular location">
    <subcellularLocation>
        <location evidence="1">Cell membrane</location>
        <topology evidence="1">Multi-pass membrane protein</topology>
    </subcellularLocation>
</comment>
<sequence length="407" mass="43677">MISFFAKRWIEANIAISFLREGRVQSLMITIGVAVGVAVIVFITALIQGLQANIIERTLGTQAHIRLLSPDEVNKIAPVAAGTLQLVLEDKRAQRLRSINNWQQVAATLDQLPLLTAVSPTVSGPAFVRRGDALESVALVGIDLERYQKIIPLAQYLVSGQLRVGANDVLIGSQLAKDLGVQLGSKLRLETGQQNSTVVNISGIFELGVRELDSRYVYLDLKQAQSLLSLPGGVTVIDLTVEDIFAAEKIAAQVARLTSLKAESWIVTNAQLMNALSAQSLSTNMIIVFVAISVAFGIASVLSVSVVQRTREIGILRATGATQQQILNIFLFQGAFFGLLGSGFGSVASYALVWVFNTFGPDLFYIPVSGNLVFMALLLATFTGVLAAAIPSRRAAALDPVVAIRYV</sequence>
<evidence type="ECO:0000259" key="9">
    <source>
        <dbReference type="Pfam" id="PF12704"/>
    </source>
</evidence>
<accession>A0A2S7UTT2</accession>
<evidence type="ECO:0000313" key="10">
    <source>
        <dbReference type="EMBL" id="PQJ52691.1"/>
    </source>
</evidence>
<evidence type="ECO:0000256" key="1">
    <source>
        <dbReference type="ARBA" id="ARBA00004651"/>
    </source>
</evidence>
<evidence type="ECO:0000256" key="5">
    <source>
        <dbReference type="ARBA" id="ARBA00022989"/>
    </source>
</evidence>
<evidence type="ECO:0000313" key="11">
    <source>
        <dbReference type="Proteomes" id="UP000239007"/>
    </source>
</evidence>
<keyword evidence="6 7" id="KW-0472">Membrane</keyword>
<dbReference type="GO" id="GO:0044874">
    <property type="term" value="P:lipoprotein localization to outer membrane"/>
    <property type="evidence" value="ECO:0007669"/>
    <property type="project" value="TreeGrafter"/>
</dbReference>
<dbReference type="InterPro" id="IPR025857">
    <property type="entry name" value="MacB_PCD"/>
</dbReference>
<keyword evidence="11" id="KW-1185">Reference proteome</keyword>
<feature type="domain" description="ABC3 transporter permease C-terminal" evidence="8">
    <location>
        <begin position="285"/>
        <end position="399"/>
    </location>
</feature>
<dbReference type="AlphaFoldDB" id="A0A2S7UTT2"/>
<evidence type="ECO:0000256" key="7">
    <source>
        <dbReference type="SAM" id="Phobius"/>
    </source>
</evidence>
<evidence type="ECO:0000256" key="3">
    <source>
        <dbReference type="ARBA" id="ARBA00022475"/>
    </source>
</evidence>
<evidence type="ECO:0008006" key="12">
    <source>
        <dbReference type="Google" id="ProtNLM"/>
    </source>
</evidence>
<keyword evidence="3" id="KW-1003">Cell membrane</keyword>
<dbReference type="Pfam" id="PF12704">
    <property type="entry name" value="MacB_PCD"/>
    <property type="match status" value="1"/>
</dbReference>